<dbReference type="Proteomes" id="UP000196710">
    <property type="component" value="Chromosome"/>
</dbReference>
<keyword evidence="6" id="KW-1003">Cell membrane</keyword>
<name>A0ABM6LB98_9FIRM</name>
<keyword evidence="8" id="KW-1185">Reference proteome</keyword>
<dbReference type="InterPro" id="IPR002781">
    <property type="entry name" value="TM_pro_TauE-like"/>
</dbReference>
<gene>
    <name evidence="7" type="ORF">ADH66_19250</name>
</gene>
<keyword evidence="5 6" id="KW-0472">Membrane</keyword>
<evidence type="ECO:0000256" key="6">
    <source>
        <dbReference type="RuleBase" id="RU363041"/>
    </source>
</evidence>
<evidence type="ECO:0000313" key="8">
    <source>
        <dbReference type="Proteomes" id="UP000196710"/>
    </source>
</evidence>
<dbReference type="Pfam" id="PF01925">
    <property type="entry name" value="TauE"/>
    <property type="match status" value="1"/>
</dbReference>
<evidence type="ECO:0000256" key="1">
    <source>
        <dbReference type="ARBA" id="ARBA00004141"/>
    </source>
</evidence>
<comment type="subcellular location">
    <subcellularLocation>
        <location evidence="6">Cell membrane</location>
        <topology evidence="6">Multi-pass membrane protein</topology>
    </subcellularLocation>
    <subcellularLocation>
        <location evidence="1">Membrane</location>
        <topology evidence="1">Multi-pass membrane protein</topology>
    </subcellularLocation>
</comment>
<sequence length="145" mass="15104">MVETGLRRADGILWGKGGAGPVSIAIAVLIGALTGVLSGLGVGGGTLLLLWMTAVMGMDQARAGGVNLLYFIACALPAVFGHIKNGLIEKKAVFWCVIFGVPACITGSLLAAGMDMGLLKRLFGGFILIIGVKELFYKNRSQRPL</sequence>
<feature type="transmembrane region" description="Helical" evidence="6">
    <location>
        <begin position="118"/>
        <end position="136"/>
    </location>
</feature>
<evidence type="ECO:0000256" key="4">
    <source>
        <dbReference type="ARBA" id="ARBA00022989"/>
    </source>
</evidence>
<evidence type="ECO:0000256" key="2">
    <source>
        <dbReference type="ARBA" id="ARBA00009142"/>
    </source>
</evidence>
<organism evidence="7 8">
    <name type="scientific">Acutalibacter muris</name>
    <dbReference type="NCBI Taxonomy" id="1796620"/>
    <lineage>
        <taxon>Bacteria</taxon>
        <taxon>Bacillati</taxon>
        <taxon>Bacillota</taxon>
        <taxon>Clostridia</taxon>
        <taxon>Eubacteriales</taxon>
        <taxon>Acutalibacteraceae</taxon>
        <taxon>Acutalibacter</taxon>
    </lineage>
</organism>
<dbReference type="InterPro" id="IPR051598">
    <property type="entry name" value="TSUP/Inactive_protease-like"/>
</dbReference>
<evidence type="ECO:0000256" key="3">
    <source>
        <dbReference type="ARBA" id="ARBA00022692"/>
    </source>
</evidence>
<dbReference type="EMBL" id="CP021422">
    <property type="protein sequence ID" value="ASB42586.1"/>
    <property type="molecule type" value="Genomic_DNA"/>
</dbReference>
<feature type="transmembrane region" description="Helical" evidence="6">
    <location>
        <begin position="21"/>
        <end position="51"/>
    </location>
</feature>
<evidence type="ECO:0000256" key="5">
    <source>
        <dbReference type="ARBA" id="ARBA00023136"/>
    </source>
</evidence>
<feature type="transmembrane region" description="Helical" evidence="6">
    <location>
        <begin position="63"/>
        <end position="80"/>
    </location>
</feature>
<dbReference type="PANTHER" id="PTHR43701:SF2">
    <property type="entry name" value="MEMBRANE TRANSPORTER PROTEIN YJNA-RELATED"/>
    <property type="match status" value="1"/>
</dbReference>
<keyword evidence="3 6" id="KW-0812">Transmembrane</keyword>
<keyword evidence="4 6" id="KW-1133">Transmembrane helix</keyword>
<dbReference type="PANTHER" id="PTHR43701">
    <property type="entry name" value="MEMBRANE TRANSPORTER PROTEIN MJ0441-RELATED"/>
    <property type="match status" value="1"/>
</dbReference>
<reference evidence="8" key="1">
    <citation type="submission" date="2017-05" db="EMBL/GenBank/DDBJ databases">
        <title>Improved OligoMM genomes.</title>
        <authorList>
            <person name="Garzetti D."/>
        </authorList>
    </citation>
    <scope>NUCLEOTIDE SEQUENCE [LARGE SCALE GENOMIC DNA]</scope>
    <source>
        <strain evidence="8">KB18</strain>
    </source>
</reference>
<comment type="similarity">
    <text evidence="2 6">Belongs to the 4-toluene sulfonate uptake permease (TSUP) (TC 2.A.102) family.</text>
</comment>
<feature type="transmembrane region" description="Helical" evidence="6">
    <location>
        <begin position="92"/>
        <end position="112"/>
    </location>
</feature>
<evidence type="ECO:0000313" key="7">
    <source>
        <dbReference type="EMBL" id="ASB42586.1"/>
    </source>
</evidence>
<proteinExistence type="inferred from homology"/>
<accession>A0ABM6LB98</accession>
<protein>
    <recommendedName>
        <fullName evidence="6">Probable membrane transporter protein</fullName>
    </recommendedName>
</protein>